<accession>A0A1X6MZ11</accession>
<proteinExistence type="predicted"/>
<feature type="region of interest" description="Disordered" evidence="1">
    <location>
        <begin position="132"/>
        <end position="164"/>
    </location>
</feature>
<dbReference type="RefSeq" id="XP_024338217.1">
    <property type="nucleotide sequence ID" value="XM_024485682.1"/>
</dbReference>
<sequence>MRDKATLASTPSCAAELVVLAPAAPALEAELDLETDVCGEVDEGIEEESEVEEDVMDDDEEGKDVVAKLRDVDGDATAQNWFASDSAEERLAGQLFAMQDSSEFANAVELWSETRLVSGRLKRYGRKHTDFATEQKQATSTTLSQPACATASSRQSSTDMKHSSAHSQSSLLKLGYDAVIVDEPALPDPLTVCVMTTLELILMLPDAEDDAADAKDTVDGTWDDVCADTWDTMSRSSEKGRMGSMLRQRLRVDGEKMVVVERKTANDAQRVKNGHFEMATALPPDNAETGLVHFPLVIRTGSGSMRQWPSNLSLSFIQDPTKTMRLEDLHHVSTMDFGESCWHSLRQESLLLGCYYQKKYKPRCNRYFCAHFQLDVKATDP</sequence>
<dbReference type="AlphaFoldDB" id="A0A1X6MZ11"/>
<reference evidence="2 3" key="1">
    <citation type="submission" date="2017-04" db="EMBL/GenBank/DDBJ databases">
        <title>Genome Sequence of the Model Brown-Rot Fungus Postia placenta SB12.</title>
        <authorList>
            <consortium name="DOE Joint Genome Institute"/>
            <person name="Gaskell J."/>
            <person name="Kersten P."/>
            <person name="Larrondo L.F."/>
            <person name="Canessa P."/>
            <person name="Martinez D."/>
            <person name="Hibbett D."/>
            <person name="Schmoll M."/>
            <person name="Kubicek C.P."/>
            <person name="Martinez A.T."/>
            <person name="Yadav J."/>
            <person name="Master E."/>
            <person name="Magnuson J.K."/>
            <person name="James T."/>
            <person name="Yaver D."/>
            <person name="Berka R."/>
            <person name="Labutti K."/>
            <person name="Lipzen A."/>
            <person name="Aerts A."/>
            <person name="Barry K."/>
            <person name="Henrissat B."/>
            <person name="Blanchette R."/>
            <person name="Grigoriev I."/>
            <person name="Cullen D."/>
        </authorList>
    </citation>
    <scope>NUCLEOTIDE SEQUENCE [LARGE SCALE GENOMIC DNA]</scope>
    <source>
        <strain evidence="2 3">MAD-698-R-SB12</strain>
    </source>
</reference>
<dbReference type="OrthoDB" id="10354075at2759"/>
<evidence type="ECO:0000313" key="2">
    <source>
        <dbReference type="EMBL" id="OSX61423.1"/>
    </source>
</evidence>
<dbReference type="Proteomes" id="UP000194127">
    <property type="component" value="Unassembled WGS sequence"/>
</dbReference>
<feature type="compositionally biased region" description="Polar residues" evidence="1">
    <location>
        <begin position="134"/>
        <end position="158"/>
    </location>
</feature>
<dbReference type="GeneID" id="36330631"/>
<evidence type="ECO:0000256" key="1">
    <source>
        <dbReference type="SAM" id="MobiDB-lite"/>
    </source>
</evidence>
<keyword evidence="3" id="KW-1185">Reference proteome</keyword>
<dbReference type="EMBL" id="KZ110598">
    <property type="protein sequence ID" value="OSX61423.1"/>
    <property type="molecule type" value="Genomic_DNA"/>
</dbReference>
<protein>
    <submittedName>
        <fullName evidence="2">Uncharacterized protein</fullName>
    </submittedName>
</protein>
<gene>
    <name evidence="2" type="ORF">POSPLADRAFT_1144253</name>
</gene>
<name>A0A1X6MZ11_9APHY</name>
<evidence type="ECO:0000313" key="3">
    <source>
        <dbReference type="Proteomes" id="UP000194127"/>
    </source>
</evidence>
<organism evidence="2 3">
    <name type="scientific">Postia placenta MAD-698-R-SB12</name>
    <dbReference type="NCBI Taxonomy" id="670580"/>
    <lineage>
        <taxon>Eukaryota</taxon>
        <taxon>Fungi</taxon>
        <taxon>Dikarya</taxon>
        <taxon>Basidiomycota</taxon>
        <taxon>Agaricomycotina</taxon>
        <taxon>Agaricomycetes</taxon>
        <taxon>Polyporales</taxon>
        <taxon>Adustoporiaceae</taxon>
        <taxon>Rhodonia</taxon>
    </lineage>
</organism>